<name>A0ABD1LX46_9FABA</name>
<reference evidence="2 3" key="1">
    <citation type="submission" date="2024-08" db="EMBL/GenBank/DDBJ databases">
        <title>Insights into the chromosomal genome structure of Flemingia macrophylla.</title>
        <authorList>
            <person name="Ding Y."/>
            <person name="Zhao Y."/>
            <person name="Bi W."/>
            <person name="Wu M."/>
            <person name="Zhao G."/>
            <person name="Gong Y."/>
            <person name="Li W."/>
            <person name="Zhang P."/>
        </authorList>
    </citation>
    <scope>NUCLEOTIDE SEQUENCE [LARGE SCALE GENOMIC DNA]</scope>
    <source>
        <strain evidence="2">DYQJB</strain>
        <tissue evidence="2">Leaf</tissue>
    </source>
</reference>
<comment type="caution">
    <text evidence="2">The sequence shown here is derived from an EMBL/GenBank/DDBJ whole genome shotgun (WGS) entry which is preliminary data.</text>
</comment>
<feature type="region of interest" description="Disordered" evidence="1">
    <location>
        <begin position="1"/>
        <end position="23"/>
    </location>
</feature>
<gene>
    <name evidence="2" type="ORF">Fmac_021502</name>
</gene>
<dbReference type="Proteomes" id="UP001603857">
    <property type="component" value="Unassembled WGS sequence"/>
</dbReference>
<dbReference type="PROSITE" id="PS51450">
    <property type="entry name" value="LRR"/>
    <property type="match status" value="1"/>
</dbReference>
<dbReference type="SUPFAM" id="SSF52058">
    <property type="entry name" value="L domain-like"/>
    <property type="match status" value="1"/>
</dbReference>
<feature type="region of interest" description="Disordered" evidence="1">
    <location>
        <begin position="104"/>
        <end position="123"/>
    </location>
</feature>
<dbReference type="AlphaFoldDB" id="A0ABD1LX46"/>
<accession>A0ABD1LX46</accession>
<protein>
    <submittedName>
        <fullName evidence="2">Uncharacterized protein</fullName>
    </submittedName>
</protein>
<sequence>MARKSQSWDTQKPLEGLEESRKRQEKAKQGTWLVLIKISLEYDLTKVEYGNIKVNRLLLEVPLSAPTLTEAMTLHVDLGGAFPNFARRLVKPLLSFSPLHLPSTLASTSPPPSASNASPTLLPSSPPPLLSSHVIVVSSSSIPLKTVEVCDEEGHVDTVEEAGPGDDLDFLLSHHGCRGHRRCRTTDKQREEAESEREGVVAGTNNVKAIVLDKKEDISKCRVDGLSKMKDLRLLILYHQNFSGSLNSISHKLRYLLWDSYPFASLPSNFMGVNIVELNMPNSSIKCVWEGLKNFPCLKRMDLSNSKYLVETPDFSETPKLERLDISGCTNLLCVHPSIGLLKKLVFLSLRNCSNLVNINFDRGSNQSSLTVLDFSGCIKLVNTPDFTGAKNLKYLVFDGCSSLSSVHKSIGGLLKLEFFSLRNCKSLVGIPNNINAMKSLQHLDLRGCLKFENLPIGQYSYMWLICLIVLDLSFCNLLEVPDALRKLECLERLNLQGNKFPTIPSIRSLTRLAYLNLSHCHNLETLLDLPPTSDSLGGRYFKTMSGARDDRSGLYVFDCPKLTKWLYMDGVHRNIEHVWLARLIEKPCHFRCGFDIVVPRDFPLWLGHGYIGSSIIRIKNLNVNEDWLGIAFFAGFELNNASKGDIDQFHWCLFDTCEHPVDFDDVTNDMTNPEPKIRLPYNWLVTEKDEVENIEAKTKENNLSNVGL</sequence>
<dbReference type="InterPro" id="IPR044974">
    <property type="entry name" value="Disease_R_plants"/>
</dbReference>
<dbReference type="PANTHER" id="PTHR11017">
    <property type="entry name" value="LEUCINE-RICH REPEAT-CONTAINING PROTEIN"/>
    <property type="match status" value="1"/>
</dbReference>
<dbReference type="InterPro" id="IPR032675">
    <property type="entry name" value="LRR_dom_sf"/>
</dbReference>
<keyword evidence="3" id="KW-1185">Reference proteome</keyword>
<evidence type="ECO:0000313" key="2">
    <source>
        <dbReference type="EMBL" id="KAL2328075.1"/>
    </source>
</evidence>
<dbReference type="InterPro" id="IPR001611">
    <property type="entry name" value="Leu-rich_rpt"/>
</dbReference>
<dbReference type="PANTHER" id="PTHR11017:SF290">
    <property type="entry name" value="ADP-RIBOSYL CYCLASE_CYCLIC ADP-RIBOSE HYDROLASE"/>
    <property type="match status" value="1"/>
</dbReference>
<dbReference type="Gene3D" id="3.80.10.10">
    <property type="entry name" value="Ribonuclease Inhibitor"/>
    <property type="match status" value="3"/>
</dbReference>
<organism evidence="2 3">
    <name type="scientific">Flemingia macrophylla</name>
    <dbReference type="NCBI Taxonomy" id="520843"/>
    <lineage>
        <taxon>Eukaryota</taxon>
        <taxon>Viridiplantae</taxon>
        <taxon>Streptophyta</taxon>
        <taxon>Embryophyta</taxon>
        <taxon>Tracheophyta</taxon>
        <taxon>Spermatophyta</taxon>
        <taxon>Magnoliopsida</taxon>
        <taxon>eudicotyledons</taxon>
        <taxon>Gunneridae</taxon>
        <taxon>Pentapetalae</taxon>
        <taxon>rosids</taxon>
        <taxon>fabids</taxon>
        <taxon>Fabales</taxon>
        <taxon>Fabaceae</taxon>
        <taxon>Papilionoideae</taxon>
        <taxon>50 kb inversion clade</taxon>
        <taxon>NPAAA clade</taxon>
        <taxon>indigoferoid/millettioid clade</taxon>
        <taxon>Phaseoleae</taxon>
        <taxon>Flemingia</taxon>
    </lineage>
</organism>
<feature type="compositionally biased region" description="Polar residues" evidence="1">
    <location>
        <begin position="1"/>
        <end position="10"/>
    </location>
</feature>
<evidence type="ECO:0000256" key="1">
    <source>
        <dbReference type="SAM" id="MobiDB-lite"/>
    </source>
</evidence>
<dbReference type="EMBL" id="JBGMDY010000007">
    <property type="protein sequence ID" value="KAL2328075.1"/>
    <property type="molecule type" value="Genomic_DNA"/>
</dbReference>
<evidence type="ECO:0000313" key="3">
    <source>
        <dbReference type="Proteomes" id="UP001603857"/>
    </source>
</evidence>
<proteinExistence type="predicted"/>